<evidence type="ECO:0000313" key="2">
    <source>
        <dbReference type="EMBL" id="RHC99128.1"/>
    </source>
</evidence>
<reference evidence="2 3" key="1">
    <citation type="submission" date="2018-08" db="EMBL/GenBank/DDBJ databases">
        <title>A genome reference for cultivated species of the human gut microbiota.</title>
        <authorList>
            <person name="Zou Y."/>
            <person name="Xue W."/>
            <person name="Luo G."/>
        </authorList>
    </citation>
    <scope>NUCLEOTIDE SEQUENCE [LARGE SCALE GENOMIC DNA]</scope>
    <source>
        <strain evidence="2 3">AM32-8LB</strain>
    </source>
</reference>
<feature type="signal peptide" evidence="1">
    <location>
        <begin position="1"/>
        <end position="27"/>
    </location>
</feature>
<accession>A0A396AE97</accession>
<protein>
    <submittedName>
        <fullName evidence="2">Uncharacterized protein</fullName>
    </submittedName>
</protein>
<proteinExistence type="predicted"/>
<dbReference type="Proteomes" id="UP000266391">
    <property type="component" value="Unassembled WGS sequence"/>
</dbReference>
<gene>
    <name evidence="2" type="ORF">DW813_15550</name>
</gene>
<evidence type="ECO:0000256" key="1">
    <source>
        <dbReference type="SAM" id="SignalP"/>
    </source>
</evidence>
<dbReference type="RefSeq" id="WP_118093701.1">
    <property type="nucleotide sequence ID" value="NZ_QSIQ01000038.1"/>
</dbReference>
<evidence type="ECO:0000313" key="3">
    <source>
        <dbReference type="Proteomes" id="UP000266391"/>
    </source>
</evidence>
<dbReference type="AlphaFoldDB" id="A0A396AE97"/>
<sequence length="276" mass="32200">MKKCLKYLLLMVTVIFITVSDYQTAFAETYTEGVDDQNLDFFYRNYTLNGKQVVYNDEKQMYFFQTENKTKVSNVYYHTIAWEFSRTLPGTKEYYTDASGNREYVMFNIGYLHEIEYNKKNGTTIATYMLQLDDVLNTIRAKDQGWYDEIMELKDNNITAYMMVDAVIQIIRVDADGDKHVSGYITGGQYKGDLYFHENYKELNKTFTNKKVQDGIETHYNIDVSIGEPREEIKIEDDTKEEVPSTVAKMIIKKDYTDTNMSVNTTDSLYGGEEIL</sequence>
<dbReference type="EMBL" id="QSIQ01000038">
    <property type="protein sequence ID" value="RHC99128.1"/>
    <property type="molecule type" value="Genomic_DNA"/>
</dbReference>
<feature type="chain" id="PRO_5017224425" evidence="1">
    <location>
        <begin position="28"/>
        <end position="276"/>
    </location>
</feature>
<name>A0A396AE97_9FIRM</name>
<keyword evidence="1" id="KW-0732">Signal</keyword>
<organism evidence="2 3">
    <name type="scientific">Roseburia inulinivorans</name>
    <dbReference type="NCBI Taxonomy" id="360807"/>
    <lineage>
        <taxon>Bacteria</taxon>
        <taxon>Bacillati</taxon>
        <taxon>Bacillota</taxon>
        <taxon>Clostridia</taxon>
        <taxon>Lachnospirales</taxon>
        <taxon>Lachnospiraceae</taxon>
        <taxon>Roseburia</taxon>
    </lineage>
</organism>
<comment type="caution">
    <text evidence="2">The sequence shown here is derived from an EMBL/GenBank/DDBJ whole genome shotgun (WGS) entry which is preliminary data.</text>
</comment>